<comment type="caution">
    <text evidence="2">The sequence shown here is derived from an EMBL/GenBank/DDBJ whole genome shotgun (WGS) entry which is preliminary data.</text>
</comment>
<proteinExistence type="predicted"/>
<dbReference type="EMBL" id="QBKS01000001">
    <property type="protein sequence ID" value="PTX56939.1"/>
    <property type="molecule type" value="Genomic_DNA"/>
</dbReference>
<name>A0A2T6BLK8_9RHOB</name>
<feature type="transmembrane region" description="Helical" evidence="1">
    <location>
        <begin position="122"/>
        <end position="139"/>
    </location>
</feature>
<keyword evidence="1" id="KW-0812">Transmembrane</keyword>
<gene>
    <name evidence="2" type="ORF">C8N43_1604</name>
</gene>
<sequence>MRGAISTAPRPRSCCTITSAVAFLKGHWQVLALTTLIFALWQTPVMVPLKIVVVLLHELSHGAAAILTGGTIEQISVSPQQGGFARTRGGSGFFISTAGYLGSLVLGVGLLIAALKSTADRVVMMAVGAIFVLVAALYMRDLFAFGFTAGMGAVLLASGFFLPHQFCDLGLRVIGLTSMIYVPYDIFDDTIRRASLRSDARILAEEVGGSTILWGVIWLLISGVVIFVALRSLLGRDSNVHFTSGTKAP</sequence>
<dbReference type="PANTHER" id="PTHR33979:SF2">
    <property type="entry name" value="PEPTIDASE M50B-LIKE-DOMAIN-CONTAINING PROTEIN"/>
    <property type="match status" value="1"/>
</dbReference>
<evidence type="ECO:0000313" key="3">
    <source>
        <dbReference type="Proteomes" id="UP000243978"/>
    </source>
</evidence>
<dbReference type="Proteomes" id="UP000243978">
    <property type="component" value="Unassembled WGS sequence"/>
</dbReference>
<organism evidence="2 3">
    <name type="scientific">Litoreibacter ponti</name>
    <dbReference type="NCBI Taxonomy" id="1510457"/>
    <lineage>
        <taxon>Bacteria</taxon>
        <taxon>Pseudomonadati</taxon>
        <taxon>Pseudomonadota</taxon>
        <taxon>Alphaproteobacteria</taxon>
        <taxon>Rhodobacterales</taxon>
        <taxon>Roseobacteraceae</taxon>
        <taxon>Litoreibacter</taxon>
    </lineage>
</organism>
<feature type="transmembrane region" description="Helical" evidence="1">
    <location>
        <begin position="207"/>
        <end position="230"/>
    </location>
</feature>
<reference evidence="2 3" key="1">
    <citation type="submission" date="2018-04" db="EMBL/GenBank/DDBJ databases">
        <title>Genomic Encyclopedia of Archaeal and Bacterial Type Strains, Phase II (KMG-II): from individual species to whole genera.</title>
        <authorList>
            <person name="Goeker M."/>
        </authorList>
    </citation>
    <scope>NUCLEOTIDE SEQUENCE [LARGE SCALE GENOMIC DNA]</scope>
    <source>
        <strain evidence="2 3">DSM 100977</strain>
    </source>
</reference>
<dbReference type="AlphaFoldDB" id="A0A2T6BLK8"/>
<protein>
    <submittedName>
        <fullName evidence="2">Peptidase M50B-like protein</fullName>
    </submittedName>
</protein>
<feature type="transmembrane region" description="Helical" evidence="1">
    <location>
        <begin position="169"/>
        <end position="187"/>
    </location>
</feature>
<evidence type="ECO:0000256" key="1">
    <source>
        <dbReference type="SAM" id="Phobius"/>
    </source>
</evidence>
<feature type="transmembrane region" description="Helical" evidence="1">
    <location>
        <begin position="93"/>
        <end position="115"/>
    </location>
</feature>
<evidence type="ECO:0000313" key="2">
    <source>
        <dbReference type="EMBL" id="PTX56939.1"/>
    </source>
</evidence>
<dbReference type="PANTHER" id="PTHR33979">
    <property type="entry name" value="OS02G0221600 PROTEIN"/>
    <property type="match status" value="1"/>
</dbReference>
<dbReference type="InterPro" id="IPR049500">
    <property type="entry name" value="Peptidase_M50B-like"/>
</dbReference>
<dbReference type="Pfam" id="PF13398">
    <property type="entry name" value="Peptidase_M50B"/>
    <property type="match status" value="1"/>
</dbReference>
<keyword evidence="3" id="KW-1185">Reference proteome</keyword>
<feature type="transmembrane region" description="Helical" evidence="1">
    <location>
        <begin position="145"/>
        <end position="162"/>
    </location>
</feature>
<accession>A0A2T6BLK8</accession>
<keyword evidence="1" id="KW-0472">Membrane</keyword>
<keyword evidence="1" id="KW-1133">Transmembrane helix</keyword>